<evidence type="ECO:0000313" key="4">
    <source>
        <dbReference type="RefSeq" id="XP_027062120.1"/>
    </source>
</evidence>
<proteinExistence type="predicted"/>
<dbReference type="RefSeq" id="XP_027062123.1">
    <property type="nucleotide sequence ID" value="XM_027206322.1"/>
</dbReference>
<protein>
    <submittedName>
        <fullName evidence="3 4">Uncharacterized protein LOC113688498 isoform X1</fullName>
    </submittedName>
</protein>
<evidence type="ECO:0000313" key="6">
    <source>
        <dbReference type="RefSeq" id="XP_027062122.1"/>
    </source>
</evidence>
<accession>A0A6P6S8D1</accession>
<dbReference type="Proteomes" id="UP001652660">
    <property type="component" value="Chromosome 5e"/>
</dbReference>
<evidence type="ECO:0000313" key="5">
    <source>
        <dbReference type="RefSeq" id="XP_027062121.1"/>
    </source>
</evidence>
<dbReference type="PANTHER" id="PTHR34659:SF8">
    <property type="entry name" value="(RAPE) HYPOTHETICAL PROTEIN"/>
    <property type="match status" value="1"/>
</dbReference>
<keyword evidence="2" id="KW-1185">Reference proteome</keyword>
<dbReference type="InterPro" id="IPR053273">
    <property type="entry name" value="CST_Regulator"/>
</dbReference>
<dbReference type="RefSeq" id="XP_027062122.1">
    <property type="nucleotide sequence ID" value="XM_027206321.1"/>
</dbReference>
<dbReference type="PANTHER" id="PTHR34659">
    <property type="entry name" value="BNAA05G11610D PROTEIN"/>
    <property type="match status" value="1"/>
</dbReference>
<dbReference type="RefSeq" id="XP_027062121.1">
    <property type="nucleotide sequence ID" value="XM_027206320.1"/>
</dbReference>
<feature type="compositionally biased region" description="Basic and acidic residues" evidence="1">
    <location>
        <begin position="365"/>
        <end position="375"/>
    </location>
</feature>
<evidence type="ECO:0000256" key="1">
    <source>
        <dbReference type="SAM" id="MobiDB-lite"/>
    </source>
</evidence>
<dbReference type="GeneID" id="113688498"/>
<name>A0A6P6S8D1_COFAR</name>
<dbReference type="GO" id="GO:0005776">
    <property type="term" value="C:autophagosome"/>
    <property type="evidence" value="ECO:0007669"/>
    <property type="project" value="TreeGrafter"/>
</dbReference>
<dbReference type="GO" id="GO:0061908">
    <property type="term" value="C:phagophore"/>
    <property type="evidence" value="ECO:0007669"/>
    <property type="project" value="TreeGrafter"/>
</dbReference>
<sequence length="394" mass="43573">MMDLKGLAWIGNIYDKFEAMCLEMEEVMYEDAVKYVENQVQTVGASVKRFYSEVMKDLHSDSYVDPVKVAAADLSLNPYAHSKMILKANAKKDGRDTNWKLSDESKVISGKSKTGLYRRPVASRKSNSMVNFMPPVTGPVAPFSENLRNLSSFSQMKKSCQMASGCVDVLSPPAGAEERSRIANEKLCKPMDDTSLPMSRASFNSPATAAKTIVSVVSAEQKQADSPSDGLSSESSAVGTCTNSTVVSQTQKTIATGTDSIKSVEEEVFMAHQERLDDYSVNAAKNDDTVDPDVEIIEPFDESKLGETCVLVEGDELHFLPQGKGNHKSYKKKLREAFSSRMRLKKKEYEQLAARYTEQNSNQEGAERAMTDRPAESNTKSFPVHSSETEWELV</sequence>
<dbReference type="AlphaFoldDB" id="A0A6P6S8D1"/>
<reference evidence="3 4" key="2">
    <citation type="submission" date="2025-04" db="UniProtKB">
        <authorList>
            <consortium name="RefSeq"/>
        </authorList>
    </citation>
    <scope>IDENTIFICATION</scope>
    <source>
        <tissue evidence="3 4">Leaves</tissue>
    </source>
</reference>
<feature type="region of interest" description="Disordered" evidence="1">
    <location>
        <begin position="355"/>
        <end position="394"/>
    </location>
</feature>
<gene>
    <name evidence="3 4 5 6 7" type="primary">LOC113688498</name>
</gene>
<dbReference type="GO" id="GO:0006950">
    <property type="term" value="P:response to stress"/>
    <property type="evidence" value="ECO:0007669"/>
    <property type="project" value="TreeGrafter"/>
</dbReference>
<reference evidence="2" key="1">
    <citation type="journal article" date="2025" name="Foods">
        <title>Unveiling the Microbial Signatures of Arabica Coffee Cherries: Insights into Ripeness Specific Diversity, Functional Traits, and Implications for Quality and Safety.</title>
        <authorList>
            <consortium name="RefSeq"/>
            <person name="Tenea G.N."/>
            <person name="Cifuentes V."/>
            <person name="Reyes P."/>
            <person name="Cevallos-Vallejos M."/>
        </authorList>
    </citation>
    <scope>NUCLEOTIDE SEQUENCE [LARGE SCALE GENOMIC DNA]</scope>
</reference>
<feature type="region of interest" description="Disordered" evidence="1">
    <location>
        <begin position="220"/>
        <end position="241"/>
    </location>
</feature>
<organism evidence="2 5">
    <name type="scientific">Coffea arabica</name>
    <name type="common">Arabian coffee</name>
    <dbReference type="NCBI Taxonomy" id="13443"/>
    <lineage>
        <taxon>Eukaryota</taxon>
        <taxon>Viridiplantae</taxon>
        <taxon>Streptophyta</taxon>
        <taxon>Embryophyta</taxon>
        <taxon>Tracheophyta</taxon>
        <taxon>Spermatophyta</taxon>
        <taxon>Magnoliopsida</taxon>
        <taxon>eudicotyledons</taxon>
        <taxon>Gunneridae</taxon>
        <taxon>Pentapetalae</taxon>
        <taxon>asterids</taxon>
        <taxon>lamiids</taxon>
        <taxon>Gentianales</taxon>
        <taxon>Rubiaceae</taxon>
        <taxon>Ixoroideae</taxon>
        <taxon>Gardenieae complex</taxon>
        <taxon>Bertiereae - Coffeeae clade</taxon>
        <taxon>Coffeeae</taxon>
        <taxon>Coffea</taxon>
    </lineage>
</organism>
<evidence type="ECO:0000313" key="2">
    <source>
        <dbReference type="Proteomes" id="UP001652660"/>
    </source>
</evidence>
<evidence type="ECO:0000313" key="3">
    <source>
        <dbReference type="RefSeq" id="XP_027062119.1"/>
    </source>
</evidence>
<feature type="compositionally biased region" description="Low complexity" evidence="1">
    <location>
        <begin position="226"/>
        <end position="236"/>
    </location>
</feature>
<dbReference type="OrthoDB" id="778244at2759"/>
<dbReference type="RefSeq" id="XP_027062119.1">
    <property type="nucleotide sequence ID" value="XM_027206318.1"/>
</dbReference>
<evidence type="ECO:0000313" key="7">
    <source>
        <dbReference type="RefSeq" id="XP_027062123.1"/>
    </source>
</evidence>
<feature type="compositionally biased region" description="Polar residues" evidence="1">
    <location>
        <begin position="376"/>
        <end position="386"/>
    </location>
</feature>
<dbReference type="RefSeq" id="XP_027062120.1">
    <property type="nucleotide sequence ID" value="XM_027206319.1"/>
</dbReference>